<protein>
    <submittedName>
        <fullName evidence="7">Uncharacterized protein</fullName>
    </submittedName>
</protein>
<dbReference type="InterPro" id="IPR051115">
    <property type="entry name" value="LAPTM_transporter"/>
</dbReference>
<dbReference type="AlphaFoldDB" id="A0A9P1MVE9"/>
<feature type="transmembrane region" description="Helical" evidence="6">
    <location>
        <begin position="89"/>
        <end position="114"/>
    </location>
</feature>
<proteinExistence type="predicted"/>
<evidence type="ECO:0000256" key="4">
    <source>
        <dbReference type="ARBA" id="ARBA00023136"/>
    </source>
</evidence>
<dbReference type="Proteomes" id="UP001152747">
    <property type="component" value="Unassembled WGS sequence"/>
</dbReference>
<keyword evidence="2 6" id="KW-0812">Transmembrane</keyword>
<reference evidence="7" key="1">
    <citation type="submission" date="2022-11" db="EMBL/GenBank/DDBJ databases">
        <authorList>
            <person name="Kikuchi T."/>
        </authorList>
    </citation>
    <scope>NUCLEOTIDE SEQUENCE</scope>
    <source>
        <strain evidence="7">PS1010</strain>
    </source>
</reference>
<evidence type="ECO:0000256" key="5">
    <source>
        <dbReference type="SAM" id="MobiDB-lite"/>
    </source>
</evidence>
<sequence length="168" mass="19375">MFGAPYSIWFIVGIVSIIIILIAIALFVYAIKSENARWMIPHLSAQIFLVLFLFIVSFIVTILLLVGAYSGIRNLIGISKEYYSDDAMFLVGVLMLLIYTLIALLELFFIYIVYRLYRHMCHYESIANLEHENREKWQVVGDFPKDNKHGSPTMGDLYPYNSNDASYI</sequence>
<evidence type="ECO:0000256" key="1">
    <source>
        <dbReference type="ARBA" id="ARBA00004127"/>
    </source>
</evidence>
<evidence type="ECO:0000256" key="3">
    <source>
        <dbReference type="ARBA" id="ARBA00022989"/>
    </source>
</evidence>
<feature type="transmembrane region" description="Helical" evidence="6">
    <location>
        <begin position="43"/>
        <end position="69"/>
    </location>
</feature>
<organism evidence="7 8">
    <name type="scientific">Caenorhabditis angaria</name>
    <dbReference type="NCBI Taxonomy" id="860376"/>
    <lineage>
        <taxon>Eukaryota</taxon>
        <taxon>Metazoa</taxon>
        <taxon>Ecdysozoa</taxon>
        <taxon>Nematoda</taxon>
        <taxon>Chromadorea</taxon>
        <taxon>Rhabditida</taxon>
        <taxon>Rhabditina</taxon>
        <taxon>Rhabditomorpha</taxon>
        <taxon>Rhabditoidea</taxon>
        <taxon>Rhabditidae</taxon>
        <taxon>Peloderinae</taxon>
        <taxon>Caenorhabditis</taxon>
    </lineage>
</organism>
<dbReference type="PANTHER" id="PTHR12479">
    <property type="entry name" value="LYSOSOMAL-ASSOCIATED TRANSMEMBRANE PROTEIN"/>
    <property type="match status" value="1"/>
</dbReference>
<feature type="region of interest" description="Disordered" evidence="5">
    <location>
        <begin position="148"/>
        <end position="168"/>
    </location>
</feature>
<accession>A0A9P1MVE9</accession>
<dbReference type="PANTHER" id="PTHR12479:SF19">
    <property type="entry name" value="MARVEL DOMAIN-CONTAINING PROTEIN"/>
    <property type="match status" value="1"/>
</dbReference>
<gene>
    <name evidence="7" type="ORF">CAMP_LOCUS60</name>
</gene>
<comment type="caution">
    <text evidence="7">The sequence shown here is derived from an EMBL/GenBank/DDBJ whole genome shotgun (WGS) entry which is preliminary data.</text>
</comment>
<evidence type="ECO:0000313" key="8">
    <source>
        <dbReference type="Proteomes" id="UP001152747"/>
    </source>
</evidence>
<dbReference type="GO" id="GO:0012505">
    <property type="term" value="C:endomembrane system"/>
    <property type="evidence" value="ECO:0007669"/>
    <property type="project" value="UniProtKB-SubCell"/>
</dbReference>
<feature type="transmembrane region" description="Helical" evidence="6">
    <location>
        <begin position="6"/>
        <end position="31"/>
    </location>
</feature>
<dbReference type="EMBL" id="CANHGI010000001">
    <property type="protein sequence ID" value="CAI5437423.1"/>
    <property type="molecule type" value="Genomic_DNA"/>
</dbReference>
<keyword evidence="3 6" id="KW-1133">Transmembrane helix</keyword>
<evidence type="ECO:0000313" key="7">
    <source>
        <dbReference type="EMBL" id="CAI5437423.1"/>
    </source>
</evidence>
<keyword evidence="4 6" id="KW-0472">Membrane</keyword>
<dbReference type="OrthoDB" id="5849902at2759"/>
<keyword evidence="8" id="KW-1185">Reference proteome</keyword>
<evidence type="ECO:0000256" key="2">
    <source>
        <dbReference type="ARBA" id="ARBA00022692"/>
    </source>
</evidence>
<name>A0A9P1MVE9_9PELO</name>
<evidence type="ECO:0000256" key="6">
    <source>
        <dbReference type="SAM" id="Phobius"/>
    </source>
</evidence>
<comment type="subcellular location">
    <subcellularLocation>
        <location evidence="1">Endomembrane system</location>
        <topology evidence="1">Multi-pass membrane protein</topology>
    </subcellularLocation>
</comment>
<dbReference type="GO" id="GO:0005765">
    <property type="term" value="C:lysosomal membrane"/>
    <property type="evidence" value="ECO:0007669"/>
    <property type="project" value="TreeGrafter"/>
</dbReference>